<name>A0A0K2Y5P4_HELHE</name>
<proteinExistence type="predicted"/>
<evidence type="ECO:0000313" key="2">
    <source>
        <dbReference type="Proteomes" id="UP000046090"/>
    </source>
</evidence>
<sequence>MERIWAQRGGLFLACCLGAFVGCGQPPNGGAPINYNFNYKEDITNTVNHNHLQTTRATVPAQTQTKTTQIIKLKTNGPKKVVFSQENYYPLNGREVGIEESHGKLYLDIFSYKLQKFMRGEDFSTKRQTQIFALNNNSTQITNIEGRIKTYEYTQTKQKDHSINTPYQRYALQQKTPTRFEIALDKIPYEFDTQGCRIVIRKQLIDTFANSKEVMINLDFKRELRNKAGFDLFLECPW</sequence>
<dbReference type="PROSITE" id="PS51257">
    <property type="entry name" value="PROKAR_LIPOPROTEIN"/>
    <property type="match status" value="1"/>
</dbReference>
<protein>
    <submittedName>
        <fullName evidence="1">High molecular weight glutenin subunit x</fullName>
    </submittedName>
</protein>
<accession>A0A0K2Y5P4</accession>
<dbReference type="Proteomes" id="UP000046090">
    <property type="component" value="Unassembled WGS sequence"/>
</dbReference>
<dbReference type="EMBL" id="CDMK01000001">
    <property type="protein sequence ID" value="CRI34486.1"/>
    <property type="molecule type" value="Genomic_DNA"/>
</dbReference>
<evidence type="ECO:0000313" key="1">
    <source>
        <dbReference type="EMBL" id="CRI34486.1"/>
    </source>
</evidence>
<dbReference type="RefSeq" id="WP_015106585.1">
    <property type="nucleotide sequence ID" value="NZ_CDMK01000001.1"/>
</dbReference>
<keyword evidence="2" id="KW-1185">Reference proteome</keyword>
<organism evidence="1 2">
    <name type="scientific">Helicobacter heilmannii</name>
    <dbReference type="NCBI Taxonomy" id="35817"/>
    <lineage>
        <taxon>Bacteria</taxon>
        <taxon>Pseudomonadati</taxon>
        <taxon>Campylobacterota</taxon>
        <taxon>Epsilonproteobacteria</taxon>
        <taxon>Campylobacterales</taxon>
        <taxon>Helicobacteraceae</taxon>
        <taxon>Helicobacter</taxon>
    </lineage>
</organism>
<reference evidence="2" key="1">
    <citation type="submission" date="2014-12" db="EMBL/GenBank/DDBJ databases">
        <authorList>
            <person name="Smet A."/>
        </authorList>
    </citation>
    <scope>NUCLEOTIDE SEQUENCE [LARGE SCALE GENOMIC DNA]</scope>
</reference>
<gene>
    <name evidence="1" type="ORF">HHE01_13320</name>
</gene>
<dbReference type="AlphaFoldDB" id="A0A0K2Y5P4"/>
<dbReference type="GeneID" id="76197033"/>